<dbReference type="Pfam" id="PF22003">
    <property type="entry name" value="MrkDrd"/>
    <property type="match status" value="1"/>
</dbReference>
<comment type="similarity">
    <text evidence="2">Belongs to the fimbrial protein family.</text>
</comment>
<evidence type="ECO:0000256" key="3">
    <source>
        <dbReference type="ARBA" id="ARBA00022729"/>
    </source>
</evidence>
<proteinExistence type="inferred from homology"/>
<evidence type="ECO:0000313" key="8">
    <source>
        <dbReference type="EMBL" id="APZ04075.1"/>
    </source>
</evidence>
<evidence type="ECO:0000256" key="1">
    <source>
        <dbReference type="ARBA" id="ARBA00004561"/>
    </source>
</evidence>
<dbReference type="InterPro" id="IPR054160">
    <property type="entry name" value="MrkD_recept-bd"/>
</dbReference>
<dbReference type="Gene3D" id="2.60.40.3310">
    <property type="match status" value="1"/>
</dbReference>
<dbReference type="KEGG" id="kco:BWI95_02825"/>
<keyword evidence="4" id="KW-0281">Fimbrium</keyword>
<keyword evidence="3 5" id="KW-0732">Signal</keyword>
<evidence type="ECO:0000313" key="9">
    <source>
        <dbReference type="Proteomes" id="UP000187148"/>
    </source>
</evidence>
<dbReference type="SUPFAM" id="SSF49401">
    <property type="entry name" value="Bacterial adhesins"/>
    <property type="match status" value="1"/>
</dbReference>
<protein>
    <submittedName>
        <fullName evidence="8">Adhesin</fullName>
    </submittedName>
</protein>
<gene>
    <name evidence="8" type="ORF">BWI95_02825</name>
</gene>
<feature type="domain" description="Fimbrial-type adhesion" evidence="6">
    <location>
        <begin position="176"/>
        <end position="316"/>
    </location>
</feature>
<dbReference type="Proteomes" id="UP000187148">
    <property type="component" value="Chromosome"/>
</dbReference>
<evidence type="ECO:0000256" key="5">
    <source>
        <dbReference type="SAM" id="SignalP"/>
    </source>
</evidence>
<evidence type="ECO:0000256" key="2">
    <source>
        <dbReference type="ARBA" id="ARBA00006671"/>
    </source>
</evidence>
<comment type="subcellular location">
    <subcellularLocation>
        <location evidence="1">Fimbrium</location>
    </subcellularLocation>
</comment>
<reference evidence="8 9" key="1">
    <citation type="submission" date="2017-01" db="EMBL/GenBank/DDBJ databases">
        <authorList>
            <person name="Cao J.-M."/>
        </authorList>
    </citation>
    <scope>NUCLEOTIDE SEQUENCE [LARGE SCALE GENOMIC DNA]</scope>
    <source>
        <strain evidence="8 9">888-76</strain>
    </source>
</reference>
<evidence type="ECO:0000259" key="7">
    <source>
        <dbReference type="Pfam" id="PF22003"/>
    </source>
</evidence>
<dbReference type="GO" id="GO:0043709">
    <property type="term" value="P:cell adhesion involved in single-species biofilm formation"/>
    <property type="evidence" value="ECO:0007669"/>
    <property type="project" value="TreeGrafter"/>
</dbReference>
<keyword evidence="9" id="KW-1185">Reference proteome</keyword>
<dbReference type="AlphaFoldDB" id="A0A807LEZ6"/>
<sequence length="317" mass="33980">MTRFVKSLSGLLALWCLSCGAKAACGFASNLAGEIGNAISFGNVSVQRDTPVGIVIATAVTGAYNGGNNIAGCTESWIYRWEMSQWRTQSAIGNRIYATNLPGVGIRLTNIGSRKQLPYDQRVPPNTSVYIGAGMKAELIKTGAITPGTLTPGVLARASIASRFYFANVMLGGTNTVTTTACTILTPELYVLLGDHEKSNFYGPGAYTEWKDFWIELECDKDARIYVQVDAEQHPSNVPGVMKLDSAPGDIAATGVGVQLYFAPDDRAVRFGQRGIYYTSPGGGTETVQFKARYYQTAPRVSAGVASATATFTLTYR</sequence>
<evidence type="ECO:0000259" key="6">
    <source>
        <dbReference type="Pfam" id="PF00419"/>
    </source>
</evidence>
<feature type="domain" description="MrkD-like receptor binding" evidence="7">
    <location>
        <begin position="39"/>
        <end position="155"/>
    </location>
</feature>
<dbReference type="InterPro" id="IPR000259">
    <property type="entry name" value="Adhesion_dom_fimbrial"/>
</dbReference>
<dbReference type="InterPro" id="IPR036937">
    <property type="entry name" value="Adhesion_dom_fimbrial_sf"/>
</dbReference>
<dbReference type="EMBL" id="CP019445">
    <property type="protein sequence ID" value="APZ04075.1"/>
    <property type="molecule type" value="Genomic_DNA"/>
</dbReference>
<name>A0A807LEZ6_9ENTR</name>
<dbReference type="PANTHER" id="PTHR33420">
    <property type="entry name" value="FIMBRIAL SUBUNIT ELFA-RELATED"/>
    <property type="match status" value="1"/>
</dbReference>
<dbReference type="InterPro" id="IPR008966">
    <property type="entry name" value="Adhesion_dom_sf"/>
</dbReference>
<accession>A0A807LEZ6</accession>
<dbReference type="InterPro" id="IPR050263">
    <property type="entry name" value="Bact_Fimbrial_Adh_Pro"/>
</dbReference>
<dbReference type="GO" id="GO:0009289">
    <property type="term" value="C:pilus"/>
    <property type="evidence" value="ECO:0007669"/>
    <property type="project" value="UniProtKB-SubCell"/>
</dbReference>
<evidence type="ECO:0000256" key="4">
    <source>
        <dbReference type="ARBA" id="ARBA00023263"/>
    </source>
</evidence>
<dbReference type="RefSeq" id="WP_054803999.1">
    <property type="nucleotide sequence ID" value="NZ_CP019445.1"/>
</dbReference>
<feature type="chain" id="PRO_5032789424" evidence="5">
    <location>
        <begin position="24"/>
        <end position="317"/>
    </location>
</feature>
<feature type="signal peptide" evidence="5">
    <location>
        <begin position="1"/>
        <end position="23"/>
    </location>
</feature>
<dbReference type="Pfam" id="PF00419">
    <property type="entry name" value="Fimbrial"/>
    <property type="match status" value="1"/>
</dbReference>
<dbReference type="PANTHER" id="PTHR33420:SF12">
    <property type="entry name" value="FIMBRIN-LIKE PROTEIN FIMI-RELATED"/>
    <property type="match status" value="1"/>
</dbReference>
<organism evidence="8 9">
    <name type="scientific">Kosakonia cowanii JCM 10956 = DSM 18146</name>
    <dbReference type="NCBI Taxonomy" id="1300165"/>
    <lineage>
        <taxon>Bacteria</taxon>
        <taxon>Pseudomonadati</taxon>
        <taxon>Pseudomonadota</taxon>
        <taxon>Gammaproteobacteria</taxon>
        <taxon>Enterobacterales</taxon>
        <taxon>Enterobacteriaceae</taxon>
        <taxon>Kosakonia</taxon>
    </lineage>
</organism>
<dbReference type="Gene3D" id="2.60.40.1090">
    <property type="entry name" value="Fimbrial-type adhesion domain"/>
    <property type="match status" value="1"/>
</dbReference>